<dbReference type="GO" id="GO:0005829">
    <property type="term" value="C:cytosol"/>
    <property type="evidence" value="ECO:0007669"/>
    <property type="project" value="TreeGrafter"/>
</dbReference>
<evidence type="ECO:0000256" key="6">
    <source>
        <dbReference type="ARBA" id="ARBA00023027"/>
    </source>
</evidence>
<evidence type="ECO:0000256" key="4">
    <source>
        <dbReference type="ARBA" id="ARBA00022833"/>
    </source>
</evidence>
<dbReference type="PROSITE" id="PS00059">
    <property type="entry name" value="ADH_ZINC"/>
    <property type="match status" value="1"/>
</dbReference>
<dbReference type="Pfam" id="PF08240">
    <property type="entry name" value="ADH_N"/>
    <property type="match status" value="1"/>
</dbReference>
<dbReference type="GO" id="GO:0008270">
    <property type="term" value="F:zinc ion binding"/>
    <property type="evidence" value="ECO:0007669"/>
    <property type="project" value="InterPro"/>
</dbReference>
<dbReference type="FunFam" id="3.40.50.720:FF:000003">
    <property type="entry name" value="S-(hydroxymethyl)glutathione dehydrogenase"/>
    <property type="match status" value="1"/>
</dbReference>
<comment type="similarity">
    <text evidence="2 7">Belongs to the zinc-containing alcohol dehydrogenase family.</text>
</comment>
<dbReference type="SMART" id="SM00829">
    <property type="entry name" value="PKS_ER"/>
    <property type="match status" value="1"/>
</dbReference>
<dbReference type="AlphaFoldDB" id="A0A238WP91"/>
<dbReference type="InterPro" id="IPR002328">
    <property type="entry name" value="ADH_Zn_CS"/>
</dbReference>
<dbReference type="Gene3D" id="3.40.50.720">
    <property type="entry name" value="NAD(P)-binding Rossmann-like Domain"/>
    <property type="match status" value="1"/>
</dbReference>
<dbReference type="InterPro" id="IPR013154">
    <property type="entry name" value="ADH-like_N"/>
</dbReference>
<dbReference type="InterPro" id="IPR013149">
    <property type="entry name" value="ADH-like_C"/>
</dbReference>
<dbReference type="OrthoDB" id="3265141at2"/>
<dbReference type="SUPFAM" id="SSF50129">
    <property type="entry name" value="GroES-like"/>
    <property type="match status" value="2"/>
</dbReference>
<sequence length="360" mass="37050">MVQALIARGVHTDPEVTEIELPQPGSNEVSVAVRAAGVCHSDLSMIDGVLHPSFPLVLGHEASGVVTATGADVTRVGVGDHVVLNWTPPCRSCWFCEHAEPWLCTATEGVASLPRGALADGTPTHVTLGVGALAEQVVIGENAVIRIPDELPLAESALIGCAVVTGVGAVRNNARVRPGESAVVVGLGGVGLAAIAGARLSGADPVIGIDSSESKRELALAAGATHFLQAGDRAAKEARKLTGGRGADVALECAGRSAAIRTAWQSSRRGARVVILGVGSADDHVSFSGLELYHFARSISVSVYGSADPDVDVPKLAESVRTGELDLDTFVTDRVGLSEAPAAFDRMRRGEGGRSLVLFD</sequence>
<dbReference type="GO" id="GO:0046294">
    <property type="term" value="P:formaldehyde catabolic process"/>
    <property type="evidence" value="ECO:0007669"/>
    <property type="project" value="TreeGrafter"/>
</dbReference>
<dbReference type="EMBL" id="FZNW01000007">
    <property type="protein sequence ID" value="SNR48420.1"/>
    <property type="molecule type" value="Genomic_DNA"/>
</dbReference>
<name>A0A238WP91_9PSEU</name>
<keyword evidence="10" id="KW-1185">Reference proteome</keyword>
<keyword evidence="4 7" id="KW-0862">Zinc</keyword>
<comment type="cofactor">
    <cofactor evidence="1 7">
        <name>Zn(2+)</name>
        <dbReference type="ChEBI" id="CHEBI:29105"/>
    </cofactor>
</comment>
<keyword evidence="3 7" id="KW-0479">Metal-binding</keyword>
<dbReference type="PANTHER" id="PTHR43880">
    <property type="entry name" value="ALCOHOL DEHYDROGENASE"/>
    <property type="match status" value="1"/>
</dbReference>
<accession>A0A238WP91</accession>
<keyword evidence="6" id="KW-0520">NAD</keyword>
<gene>
    <name evidence="9" type="ORF">SAMN06265360_10753</name>
</gene>
<dbReference type="Pfam" id="PF00107">
    <property type="entry name" value="ADH_zinc_N"/>
    <property type="match status" value="1"/>
</dbReference>
<dbReference type="Gene3D" id="3.90.180.10">
    <property type="entry name" value="Medium-chain alcohol dehydrogenases, catalytic domain"/>
    <property type="match status" value="1"/>
</dbReference>
<feature type="domain" description="Enoyl reductase (ER)" evidence="8">
    <location>
        <begin position="9"/>
        <end position="357"/>
    </location>
</feature>
<evidence type="ECO:0000313" key="9">
    <source>
        <dbReference type="EMBL" id="SNR48420.1"/>
    </source>
</evidence>
<evidence type="ECO:0000256" key="1">
    <source>
        <dbReference type="ARBA" id="ARBA00001947"/>
    </source>
</evidence>
<dbReference type="InterPro" id="IPR020843">
    <property type="entry name" value="ER"/>
</dbReference>
<evidence type="ECO:0000256" key="7">
    <source>
        <dbReference type="RuleBase" id="RU361277"/>
    </source>
</evidence>
<keyword evidence="5" id="KW-0560">Oxidoreductase</keyword>
<evidence type="ECO:0000256" key="3">
    <source>
        <dbReference type="ARBA" id="ARBA00022723"/>
    </source>
</evidence>
<evidence type="ECO:0000259" key="8">
    <source>
        <dbReference type="SMART" id="SM00829"/>
    </source>
</evidence>
<dbReference type="Proteomes" id="UP000198348">
    <property type="component" value="Unassembled WGS sequence"/>
</dbReference>
<dbReference type="InterPro" id="IPR011032">
    <property type="entry name" value="GroES-like_sf"/>
</dbReference>
<evidence type="ECO:0000313" key="10">
    <source>
        <dbReference type="Proteomes" id="UP000198348"/>
    </source>
</evidence>
<dbReference type="RefSeq" id="WP_089300893.1">
    <property type="nucleotide sequence ID" value="NZ_FZNW01000007.1"/>
</dbReference>
<dbReference type="GO" id="GO:0051903">
    <property type="term" value="F:S-(hydroxymethyl)glutathione dehydrogenase [NAD(P)+] activity"/>
    <property type="evidence" value="ECO:0007669"/>
    <property type="project" value="TreeGrafter"/>
</dbReference>
<reference evidence="9 10" key="1">
    <citation type="submission" date="2017-06" db="EMBL/GenBank/DDBJ databases">
        <authorList>
            <person name="Kim H.J."/>
            <person name="Triplett B.A."/>
        </authorList>
    </citation>
    <scope>NUCLEOTIDE SEQUENCE [LARGE SCALE GENOMIC DNA]</scope>
    <source>
        <strain evidence="9 10">DSM 45207</strain>
    </source>
</reference>
<dbReference type="PANTHER" id="PTHR43880:SF12">
    <property type="entry name" value="ALCOHOL DEHYDROGENASE CLASS-3"/>
    <property type="match status" value="1"/>
</dbReference>
<organism evidence="9 10">
    <name type="scientific">Haloechinothrix alba</name>
    <dbReference type="NCBI Taxonomy" id="664784"/>
    <lineage>
        <taxon>Bacteria</taxon>
        <taxon>Bacillati</taxon>
        <taxon>Actinomycetota</taxon>
        <taxon>Actinomycetes</taxon>
        <taxon>Pseudonocardiales</taxon>
        <taxon>Pseudonocardiaceae</taxon>
        <taxon>Haloechinothrix</taxon>
    </lineage>
</organism>
<proteinExistence type="inferred from homology"/>
<protein>
    <submittedName>
        <fullName evidence="9">S-(Hydroxymethyl)glutathione dehydrogenase / alcohol dehydrogenase</fullName>
    </submittedName>
</protein>
<dbReference type="InterPro" id="IPR036291">
    <property type="entry name" value="NAD(P)-bd_dom_sf"/>
</dbReference>
<evidence type="ECO:0000256" key="2">
    <source>
        <dbReference type="ARBA" id="ARBA00008072"/>
    </source>
</evidence>
<evidence type="ECO:0000256" key="5">
    <source>
        <dbReference type="ARBA" id="ARBA00023002"/>
    </source>
</evidence>
<dbReference type="SUPFAM" id="SSF51735">
    <property type="entry name" value="NAD(P)-binding Rossmann-fold domains"/>
    <property type="match status" value="1"/>
</dbReference>